<evidence type="ECO:0000256" key="1">
    <source>
        <dbReference type="SAM" id="Phobius"/>
    </source>
</evidence>
<evidence type="ECO:0000313" key="2">
    <source>
        <dbReference type="EMBL" id="CAD9326061.1"/>
    </source>
</evidence>
<dbReference type="AlphaFoldDB" id="A0A7S1Z1R3"/>
<feature type="transmembrane region" description="Helical" evidence="1">
    <location>
        <begin position="160"/>
        <end position="179"/>
    </location>
</feature>
<keyword evidence="1" id="KW-0812">Transmembrane</keyword>
<feature type="transmembrane region" description="Helical" evidence="1">
    <location>
        <begin position="58"/>
        <end position="77"/>
    </location>
</feature>
<keyword evidence="1" id="KW-1133">Transmembrane helix</keyword>
<feature type="transmembrane region" description="Helical" evidence="1">
    <location>
        <begin position="89"/>
        <end position="108"/>
    </location>
</feature>
<feature type="transmembrane region" description="Helical" evidence="1">
    <location>
        <begin position="204"/>
        <end position="223"/>
    </location>
</feature>
<feature type="transmembrane region" description="Helical" evidence="1">
    <location>
        <begin position="235"/>
        <end position="254"/>
    </location>
</feature>
<name>A0A7S1Z1R3_9STRA</name>
<protein>
    <submittedName>
        <fullName evidence="2">Uncharacterized protein</fullName>
    </submittedName>
</protein>
<proteinExistence type="predicted"/>
<organism evidence="2">
    <name type="scientific">Ditylum brightwellii</name>
    <dbReference type="NCBI Taxonomy" id="49249"/>
    <lineage>
        <taxon>Eukaryota</taxon>
        <taxon>Sar</taxon>
        <taxon>Stramenopiles</taxon>
        <taxon>Ochrophyta</taxon>
        <taxon>Bacillariophyta</taxon>
        <taxon>Mediophyceae</taxon>
        <taxon>Lithodesmiophycidae</taxon>
        <taxon>Lithodesmiales</taxon>
        <taxon>Lithodesmiaceae</taxon>
        <taxon>Ditylum</taxon>
    </lineage>
</organism>
<keyword evidence="1" id="KW-0472">Membrane</keyword>
<feature type="transmembrane region" description="Helical" evidence="1">
    <location>
        <begin position="129"/>
        <end position="148"/>
    </location>
</feature>
<feature type="transmembrane region" description="Helical" evidence="1">
    <location>
        <begin position="12"/>
        <end position="32"/>
    </location>
</feature>
<sequence length="282" mass="31285">MDTIISTSDMPIVLWSLCTATIGTAILVPQLFRAAKQAKNALDGTLERMTVVELFQTFFIKLVLEVFGGVGAIWGFSEVLTLRHPGNENLWRIIALPFGVVFFIRLVRGLVIEPSGIEDKSFFALLKTFGARLILEVFGGGGAIWGYSEICKFRNPETVFYWRPCAAVFGLVFFVRFCVQIADFLRTAKVLETAPSALDHIERFSAMIVLEVFGAGGAIWGFSEACTLRNPENATFWRIHAQIIAVIFCVRFFIHIVKAMSSSSSTVDKSQVQITEASPLIV</sequence>
<accession>A0A7S1Z1R3</accession>
<dbReference type="EMBL" id="HBGN01014008">
    <property type="protein sequence ID" value="CAD9326061.1"/>
    <property type="molecule type" value="Transcribed_RNA"/>
</dbReference>
<gene>
    <name evidence="2" type="ORF">DBRI1063_LOCUS8950</name>
</gene>
<reference evidence="2" key="1">
    <citation type="submission" date="2021-01" db="EMBL/GenBank/DDBJ databases">
        <authorList>
            <person name="Corre E."/>
            <person name="Pelletier E."/>
            <person name="Niang G."/>
            <person name="Scheremetjew M."/>
            <person name="Finn R."/>
            <person name="Kale V."/>
            <person name="Holt S."/>
            <person name="Cochrane G."/>
            <person name="Meng A."/>
            <person name="Brown T."/>
            <person name="Cohen L."/>
        </authorList>
    </citation>
    <scope>NUCLEOTIDE SEQUENCE</scope>
    <source>
        <strain evidence="2">Pop2</strain>
    </source>
</reference>